<reference evidence="3 4" key="1">
    <citation type="submission" date="2021-03" db="EMBL/GenBank/DDBJ databases">
        <title>Sequencing the genomes of 1000 actinobacteria strains.</title>
        <authorList>
            <person name="Klenk H.-P."/>
        </authorList>
    </citation>
    <scope>NUCLEOTIDE SEQUENCE [LARGE SCALE GENOMIC DNA]</scope>
    <source>
        <strain evidence="3 4">DSM 18824</strain>
    </source>
</reference>
<dbReference type="Gene3D" id="3.40.50.720">
    <property type="entry name" value="NAD(P)-binding Rossmann-like Domain"/>
    <property type="match status" value="1"/>
</dbReference>
<dbReference type="InterPro" id="IPR050463">
    <property type="entry name" value="Gfo/Idh/MocA_oxidrdct_glycsds"/>
</dbReference>
<dbReference type="SUPFAM" id="SSF51735">
    <property type="entry name" value="NAD(P)-binding Rossmann-fold domains"/>
    <property type="match status" value="1"/>
</dbReference>
<sequence>MGLTVAVAGLNFGELWVPLYQLHPDVDRVVLCDASVETLERVGASTGIADRAQSLDDVLADPRIDAVHLLTPLQLHAEQTLAALHAGKHCAVAVTPALELDQLHQIVKAQQDTGLNYMMMETGAYSDPVVHLRAEIDSGAFGNVTFGRGEHHQDMEGWPGYWVGLPPMWYSIHALAPLLAILGARPATVRALGSGRLPSDREAKWGNPYPLETALYELEDNPVTLEVTRSMFQTTRSPIESFSVWGDRHGFDSGRTNDETALFYSWGAPGPGGRGRTVIAEPYSPPELSWTVPEELRPTLALPQNYNGASPRLVHEFVRSIVESRRPALDAVVAAQWTAAGFAAHESALQGGAVVEVPSFT</sequence>
<gene>
    <name evidence="3" type="ORF">JOF29_002489</name>
</gene>
<evidence type="ECO:0000313" key="4">
    <source>
        <dbReference type="Proteomes" id="UP000755585"/>
    </source>
</evidence>
<dbReference type="InterPro" id="IPR000683">
    <property type="entry name" value="Gfo/Idh/MocA-like_OxRdtase_N"/>
</dbReference>
<evidence type="ECO:0000259" key="2">
    <source>
        <dbReference type="Pfam" id="PF01408"/>
    </source>
</evidence>
<name>A0ABS4UIC5_9ACTN</name>
<comment type="caution">
    <text evidence="3">The sequence shown here is derived from an EMBL/GenBank/DDBJ whole genome shotgun (WGS) entry which is preliminary data.</text>
</comment>
<feature type="domain" description="Gfo/Idh/MocA-like oxidoreductase N-terminal" evidence="2">
    <location>
        <begin position="4"/>
        <end position="118"/>
    </location>
</feature>
<keyword evidence="1" id="KW-0560">Oxidoreductase</keyword>
<dbReference type="PANTHER" id="PTHR43818">
    <property type="entry name" value="BCDNA.GH03377"/>
    <property type="match status" value="1"/>
</dbReference>
<dbReference type="Pfam" id="PF01408">
    <property type="entry name" value="GFO_IDH_MocA"/>
    <property type="match status" value="1"/>
</dbReference>
<protein>
    <submittedName>
        <fullName evidence="3">Dehydrogenase</fullName>
    </submittedName>
</protein>
<dbReference type="PANTHER" id="PTHR43818:SF11">
    <property type="entry name" value="BCDNA.GH03377"/>
    <property type="match status" value="1"/>
</dbReference>
<organism evidence="3 4">
    <name type="scientific">Kribbella aluminosa</name>
    <dbReference type="NCBI Taxonomy" id="416017"/>
    <lineage>
        <taxon>Bacteria</taxon>
        <taxon>Bacillati</taxon>
        <taxon>Actinomycetota</taxon>
        <taxon>Actinomycetes</taxon>
        <taxon>Propionibacteriales</taxon>
        <taxon>Kribbellaceae</taxon>
        <taxon>Kribbella</taxon>
    </lineage>
</organism>
<dbReference type="SUPFAM" id="SSF55347">
    <property type="entry name" value="Glyceraldehyde-3-phosphate dehydrogenase-like, C-terminal domain"/>
    <property type="match status" value="1"/>
</dbReference>
<dbReference type="RefSeq" id="WP_209694309.1">
    <property type="nucleotide sequence ID" value="NZ_BAAAVU010000042.1"/>
</dbReference>
<evidence type="ECO:0000256" key="1">
    <source>
        <dbReference type="ARBA" id="ARBA00023002"/>
    </source>
</evidence>
<accession>A0ABS4UIC5</accession>
<dbReference type="Proteomes" id="UP000755585">
    <property type="component" value="Unassembled WGS sequence"/>
</dbReference>
<proteinExistence type="predicted"/>
<dbReference type="EMBL" id="JAGINT010000001">
    <property type="protein sequence ID" value="MBP2351406.1"/>
    <property type="molecule type" value="Genomic_DNA"/>
</dbReference>
<keyword evidence="4" id="KW-1185">Reference proteome</keyword>
<evidence type="ECO:0000313" key="3">
    <source>
        <dbReference type="EMBL" id="MBP2351406.1"/>
    </source>
</evidence>
<dbReference type="Gene3D" id="3.30.360.10">
    <property type="entry name" value="Dihydrodipicolinate Reductase, domain 2"/>
    <property type="match status" value="1"/>
</dbReference>
<dbReference type="InterPro" id="IPR036291">
    <property type="entry name" value="NAD(P)-bd_dom_sf"/>
</dbReference>